<dbReference type="GO" id="GO:0005737">
    <property type="term" value="C:cytoplasm"/>
    <property type="evidence" value="ECO:0007669"/>
    <property type="project" value="TreeGrafter"/>
</dbReference>
<dbReference type="PIRSF" id="PIRSF000477">
    <property type="entry name" value="PurNPase"/>
    <property type="match status" value="1"/>
</dbReference>
<dbReference type="GO" id="GO:0009116">
    <property type="term" value="P:nucleoside metabolic process"/>
    <property type="evidence" value="ECO:0007669"/>
    <property type="project" value="InterPro"/>
</dbReference>
<dbReference type="RefSeq" id="WP_151166186.1">
    <property type="nucleotide sequence ID" value="NZ_WACR01000001.1"/>
</dbReference>
<evidence type="ECO:0000256" key="3">
    <source>
        <dbReference type="ARBA" id="ARBA00022553"/>
    </source>
</evidence>
<dbReference type="PANTHER" id="PTHR11904">
    <property type="entry name" value="METHYLTHIOADENOSINE/PURINE NUCLEOSIDE PHOSPHORYLASE"/>
    <property type="match status" value="1"/>
</dbReference>
<dbReference type="NCBIfam" id="TIGR01697">
    <property type="entry name" value="PNPH-PUNA-XAPA"/>
    <property type="match status" value="1"/>
</dbReference>
<proteinExistence type="inferred from homology"/>
<comment type="caution">
    <text evidence="8">The sequence shown here is derived from an EMBL/GenBank/DDBJ whole genome shotgun (WGS) entry which is preliminary data.</text>
</comment>
<evidence type="ECO:0000256" key="1">
    <source>
        <dbReference type="ARBA" id="ARBA00005058"/>
    </source>
</evidence>
<dbReference type="UniPathway" id="UPA00606"/>
<dbReference type="AlphaFoldDB" id="A0A6N6M7X5"/>
<dbReference type="NCBIfam" id="NF006054">
    <property type="entry name" value="PRK08202.1"/>
    <property type="match status" value="1"/>
</dbReference>
<dbReference type="EMBL" id="WACR01000001">
    <property type="protein sequence ID" value="KAB1066198.1"/>
    <property type="molecule type" value="Genomic_DNA"/>
</dbReference>
<dbReference type="EC" id="2.4.2.1" evidence="6"/>
<evidence type="ECO:0000256" key="6">
    <source>
        <dbReference type="PIRNR" id="PIRNR000477"/>
    </source>
</evidence>
<comment type="pathway">
    <text evidence="1 6">Purine metabolism; purine nucleoside salvage.</text>
</comment>
<reference evidence="8 9" key="1">
    <citation type="submission" date="2019-09" db="EMBL/GenBank/DDBJ databases">
        <title>Genomes of Cryomorphaceae.</title>
        <authorList>
            <person name="Bowman J.P."/>
        </authorList>
    </citation>
    <scope>NUCLEOTIDE SEQUENCE [LARGE SCALE GENOMIC DNA]</scope>
    <source>
        <strain evidence="8 9">KCTC 52047</strain>
    </source>
</reference>
<dbReference type="GO" id="GO:0004731">
    <property type="term" value="F:purine-nucleoside phosphorylase activity"/>
    <property type="evidence" value="ECO:0007669"/>
    <property type="project" value="UniProtKB-EC"/>
</dbReference>
<dbReference type="InterPro" id="IPR035994">
    <property type="entry name" value="Nucleoside_phosphorylase_sf"/>
</dbReference>
<dbReference type="Proteomes" id="UP000435357">
    <property type="component" value="Unassembled WGS sequence"/>
</dbReference>
<organism evidence="8 9">
    <name type="scientific">Salibacter halophilus</name>
    <dbReference type="NCBI Taxonomy" id="1803916"/>
    <lineage>
        <taxon>Bacteria</taxon>
        <taxon>Pseudomonadati</taxon>
        <taxon>Bacteroidota</taxon>
        <taxon>Flavobacteriia</taxon>
        <taxon>Flavobacteriales</taxon>
        <taxon>Salibacteraceae</taxon>
        <taxon>Salibacter</taxon>
    </lineage>
</organism>
<dbReference type="FunFam" id="3.40.50.1580:FF:000010">
    <property type="entry name" value="Purine nucleoside phosphorylase"/>
    <property type="match status" value="1"/>
</dbReference>
<dbReference type="NCBIfam" id="TIGR01700">
    <property type="entry name" value="PNPH"/>
    <property type="match status" value="1"/>
</dbReference>
<dbReference type="Pfam" id="PF01048">
    <property type="entry name" value="PNP_UDP_1"/>
    <property type="match status" value="1"/>
</dbReference>
<dbReference type="OrthoDB" id="1523230at2"/>
<evidence type="ECO:0000259" key="7">
    <source>
        <dbReference type="Pfam" id="PF01048"/>
    </source>
</evidence>
<dbReference type="InterPro" id="IPR000845">
    <property type="entry name" value="Nucleoside_phosphorylase_d"/>
</dbReference>
<comment type="function">
    <text evidence="6">The purine nucleoside phosphorylases catalyze the phosphorolytic breakdown of the N-glycosidic bond in the beta-(deoxy)ribonucleoside molecules, with the formation of the corresponding free purine bases and pentose-1-phosphate.</text>
</comment>
<evidence type="ECO:0000313" key="8">
    <source>
        <dbReference type="EMBL" id="KAB1066198.1"/>
    </source>
</evidence>
<sequence>MLDEIKSTATFLKKKINQTPDIVLILGSGLGELATILKDPVEVLYSDIPHFPQTTVAGHTGKLTFGELHGKKILIFQGRFHYYEGYSMNEVIFPIRVAGYMGAKNLIVTNAAGGLNPQFEVGEIMLITDHINQMGDNPLIGKNIDELGPRFPDMTKTYSKEMNNLLVDVANNTFVSLQSGVYVAVSGPTYETPAEFKYLRIIGGDAVGMSTVPEVIAAKHMGMNVMGISVITDMGTDENIEPISHEEVQRVAQNTGKTLTKLLENWIKQVDLASLPANENH</sequence>
<feature type="domain" description="Nucleoside phosphorylase" evidence="7">
    <location>
        <begin position="21"/>
        <end position="266"/>
    </location>
</feature>
<keyword evidence="9" id="KW-1185">Reference proteome</keyword>
<gene>
    <name evidence="8" type="ORF">F3059_01625</name>
</gene>
<dbReference type="SUPFAM" id="SSF53167">
    <property type="entry name" value="Purine and uridine phosphorylases"/>
    <property type="match status" value="1"/>
</dbReference>
<evidence type="ECO:0000313" key="9">
    <source>
        <dbReference type="Proteomes" id="UP000435357"/>
    </source>
</evidence>
<dbReference type="InterPro" id="IPR011268">
    <property type="entry name" value="Purine_phosphorylase"/>
</dbReference>
<keyword evidence="4 6" id="KW-0328">Glycosyltransferase</keyword>
<accession>A0A6N6M7X5</accession>
<keyword evidence="3" id="KW-0597">Phosphoprotein</keyword>
<protein>
    <recommendedName>
        <fullName evidence="6">Purine nucleoside phosphorylase</fullName>
        <ecNumber evidence="6">2.4.2.1</ecNumber>
    </recommendedName>
    <alternativeName>
        <fullName evidence="6">Inosine-guanosine phosphorylase</fullName>
    </alternativeName>
</protein>
<evidence type="ECO:0000256" key="2">
    <source>
        <dbReference type="ARBA" id="ARBA00006751"/>
    </source>
</evidence>
<dbReference type="InterPro" id="IPR011270">
    <property type="entry name" value="Pur_Nuc_Pase_Ino/Guo-sp"/>
</dbReference>
<dbReference type="Gene3D" id="3.40.50.1580">
    <property type="entry name" value="Nucleoside phosphorylase domain"/>
    <property type="match status" value="1"/>
</dbReference>
<keyword evidence="5 6" id="KW-0808">Transferase</keyword>
<name>A0A6N6M7X5_9FLAO</name>
<evidence type="ECO:0000256" key="4">
    <source>
        <dbReference type="ARBA" id="ARBA00022676"/>
    </source>
</evidence>
<comment type="similarity">
    <text evidence="2 6">Belongs to the PNP/MTAP phosphorylase family.</text>
</comment>
<evidence type="ECO:0000256" key="5">
    <source>
        <dbReference type="ARBA" id="ARBA00022679"/>
    </source>
</evidence>
<dbReference type="CDD" id="cd09009">
    <property type="entry name" value="PNP-EcPNPII_like"/>
    <property type="match status" value="1"/>
</dbReference>
<dbReference type="PANTHER" id="PTHR11904:SF9">
    <property type="entry name" value="PURINE NUCLEOSIDE PHOSPHORYLASE-RELATED"/>
    <property type="match status" value="1"/>
</dbReference>